<evidence type="ECO:0000313" key="1">
    <source>
        <dbReference type="EMBL" id="MFC7193345.1"/>
    </source>
</evidence>
<evidence type="ECO:0000313" key="2">
    <source>
        <dbReference type="Proteomes" id="UP001596417"/>
    </source>
</evidence>
<dbReference type="Proteomes" id="UP001596417">
    <property type="component" value="Unassembled WGS sequence"/>
</dbReference>
<reference evidence="1 2" key="1">
    <citation type="journal article" date="2019" name="Int. J. Syst. Evol. Microbiol.">
        <title>The Global Catalogue of Microorganisms (GCM) 10K type strain sequencing project: providing services to taxonomists for standard genome sequencing and annotation.</title>
        <authorList>
            <consortium name="The Broad Institute Genomics Platform"/>
            <consortium name="The Broad Institute Genome Sequencing Center for Infectious Disease"/>
            <person name="Wu L."/>
            <person name="Ma J."/>
        </authorList>
    </citation>
    <scope>NUCLEOTIDE SEQUENCE [LARGE SCALE GENOMIC DNA]</scope>
    <source>
        <strain evidence="1 2">RDMS1</strain>
    </source>
</reference>
<gene>
    <name evidence="1" type="ORF">ACFQL7_28495</name>
</gene>
<name>A0ABD5YZB3_9EURY</name>
<keyword evidence="2" id="KW-1185">Reference proteome</keyword>
<organism evidence="1 2">
    <name type="scientific">Halocatena marina</name>
    <dbReference type="NCBI Taxonomy" id="2934937"/>
    <lineage>
        <taxon>Archaea</taxon>
        <taxon>Methanobacteriati</taxon>
        <taxon>Methanobacteriota</taxon>
        <taxon>Stenosarchaea group</taxon>
        <taxon>Halobacteria</taxon>
        <taxon>Halobacteriales</taxon>
        <taxon>Natronomonadaceae</taxon>
        <taxon>Halocatena</taxon>
    </lineage>
</organism>
<sequence>MGIVVGWGWSVSGDQAAASIPQAGSLDDDDIPFTVAGMQITAVLHDRG</sequence>
<dbReference type="AlphaFoldDB" id="A0ABD5YZB3"/>
<comment type="caution">
    <text evidence="1">The sequence shown here is derived from an EMBL/GenBank/DDBJ whole genome shotgun (WGS) entry which is preliminary data.</text>
</comment>
<proteinExistence type="predicted"/>
<dbReference type="RefSeq" id="WP_248910978.1">
    <property type="nucleotide sequence ID" value="NZ_JALLPK010000005.1"/>
</dbReference>
<accession>A0ABD5YZB3</accession>
<dbReference type="EMBL" id="JBHTAX010000008">
    <property type="protein sequence ID" value="MFC7193345.1"/>
    <property type="molecule type" value="Genomic_DNA"/>
</dbReference>
<protein>
    <submittedName>
        <fullName evidence="1">Uncharacterized protein</fullName>
    </submittedName>
</protein>